<reference evidence="3 4" key="1">
    <citation type="journal article" date="2014" name="Int. J. Syst. Evol. Microbiol.">
        <title>Complete genome sequence of Corynebacterium casei LMG S-19264T (=DSM 44701T), isolated from a smear-ripened cheese.</title>
        <authorList>
            <consortium name="US DOE Joint Genome Institute (JGI-PGF)"/>
            <person name="Walter F."/>
            <person name="Albersmeier A."/>
            <person name="Kalinowski J."/>
            <person name="Ruckert C."/>
        </authorList>
    </citation>
    <scope>NUCLEOTIDE SEQUENCE [LARGE SCALE GENOMIC DNA]</scope>
    <source>
        <strain evidence="3 4">CGMCC 1.9161</strain>
    </source>
</reference>
<dbReference type="PANTHER" id="PTHR39962:SF1">
    <property type="entry name" value="LPXI FAMILY PROTEIN"/>
    <property type="match status" value="1"/>
</dbReference>
<proteinExistence type="predicted"/>
<dbReference type="InterPro" id="IPR041255">
    <property type="entry name" value="LpxI_N"/>
</dbReference>
<evidence type="ECO:0000313" key="3">
    <source>
        <dbReference type="EMBL" id="GGK26385.1"/>
    </source>
</evidence>
<name>A0A917V2R8_9HYPH</name>
<dbReference type="EMBL" id="BMMF01000003">
    <property type="protein sequence ID" value="GGK26385.1"/>
    <property type="molecule type" value="Genomic_DNA"/>
</dbReference>
<keyword evidence="4" id="KW-1185">Reference proteome</keyword>
<dbReference type="RefSeq" id="WP_188910448.1">
    <property type="nucleotide sequence ID" value="NZ_BMMF01000003.1"/>
</dbReference>
<comment type="caution">
    <text evidence="3">The sequence shown here is derived from an EMBL/GenBank/DDBJ whole genome shotgun (WGS) entry which is preliminary data.</text>
</comment>
<evidence type="ECO:0000259" key="1">
    <source>
        <dbReference type="Pfam" id="PF06230"/>
    </source>
</evidence>
<evidence type="ECO:0000259" key="2">
    <source>
        <dbReference type="Pfam" id="PF17930"/>
    </source>
</evidence>
<dbReference type="AlphaFoldDB" id="A0A917V2R8"/>
<feature type="domain" description="LpxI C-terminal" evidence="1">
    <location>
        <begin position="138"/>
        <end position="292"/>
    </location>
</feature>
<gene>
    <name evidence="3" type="ORF">GCM10011322_10980</name>
</gene>
<dbReference type="Pfam" id="PF17930">
    <property type="entry name" value="LpxI_N"/>
    <property type="match status" value="1"/>
</dbReference>
<evidence type="ECO:0008006" key="5">
    <source>
        <dbReference type="Google" id="ProtNLM"/>
    </source>
</evidence>
<dbReference type="Gene3D" id="3.40.140.80">
    <property type="match status" value="1"/>
</dbReference>
<dbReference type="InterPro" id="IPR053174">
    <property type="entry name" value="LpxI"/>
</dbReference>
<evidence type="ECO:0000313" key="4">
    <source>
        <dbReference type="Proteomes" id="UP000600449"/>
    </source>
</evidence>
<feature type="domain" description="LpxI N-terminal" evidence="2">
    <location>
        <begin position="7"/>
        <end position="135"/>
    </location>
</feature>
<dbReference type="PANTHER" id="PTHR39962">
    <property type="entry name" value="BLL4848 PROTEIN"/>
    <property type="match status" value="1"/>
</dbReference>
<dbReference type="Proteomes" id="UP000600449">
    <property type="component" value="Unassembled WGS sequence"/>
</dbReference>
<protein>
    <recommendedName>
        <fullName evidence="5">UDP-2,3-diacylglucosamine pyrophosphatase LpxI</fullName>
    </recommendedName>
</protein>
<sequence length="304" mass="30900">MDGAGPVVVVAGSGALPGQLLAALDAAGRPCRVIALGGFADAPIRRRADRTMSLLDVSGVLAQLAEWRPSAVTLAGGVARPSPAALASGVAAWRNRRELAEIFARGDDHLLRGVVALLEQEGHVVLGAHEIAPDLLAPAGLLGSVRPGPEHRRAIETGFSCLAALSPFDVGQACVAMEGRVLAIEGPEGTDRMLRRVGMLGRGALGLGTLGLGGIGRAIPFLRRAEPVGGVLVKAAKAGQDRRVDLAASGPRTVRNAARAGLAGIALGAGATLTIDREAMIAEANRAGLFLVGVDPARPGEIPS</sequence>
<dbReference type="Pfam" id="PF06230">
    <property type="entry name" value="LpxI_C"/>
    <property type="match status" value="1"/>
</dbReference>
<dbReference type="InterPro" id="IPR043167">
    <property type="entry name" value="LpxI_C_sf"/>
</dbReference>
<organism evidence="3 4">
    <name type="scientific">Salinarimonas ramus</name>
    <dbReference type="NCBI Taxonomy" id="690164"/>
    <lineage>
        <taxon>Bacteria</taxon>
        <taxon>Pseudomonadati</taxon>
        <taxon>Pseudomonadota</taxon>
        <taxon>Alphaproteobacteria</taxon>
        <taxon>Hyphomicrobiales</taxon>
        <taxon>Salinarimonadaceae</taxon>
        <taxon>Salinarimonas</taxon>
    </lineage>
</organism>
<dbReference type="Gene3D" id="3.40.50.20">
    <property type="match status" value="1"/>
</dbReference>
<accession>A0A917V2R8</accession>
<dbReference type="InterPro" id="IPR010415">
    <property type="entry name" value="LpxI_C"/>
</dbReference>